<name>E3DME1_HALPG</name>
<dbReference type="Pfam" id="PF00015">
    <property type="entry name" value="MCPsignal"/>
    <property type="match status" value="1"/>
</dbReference>
<keyword evidence="3" id="KW-1133">Transmembrane helix</keyword>
<dbReference type="SMART" id="SM00283">
    <property type="entry name" value="MA"/>
    <property type="match status" value="1"/>
</dbReference>
<dbReference type="Gene3D" id="6.10.340.10">
    <property type="match status" value="1"/>
</dbReference>
<dbReference type="KEGG" id="hpk:Hprae_0177"/>
<dbReference type="PANTHER" id="PTHR32089">
    <property type="entry name" value="METHYL-ACCEPTING CHEMOTAXIS PROTEIN MCPB"/>
    <property type="match status" value="1"/>
</dbReference>
<dbReference type="GO" id="GO:0007165">
    <property type="term" value="P:signal transduction"/>
    <property type="evidence" value="ECO:0007669"/>
    <property type="project" value="UniProtKB-KW"/>
</dbReference>
<feature type="transmembrane region" description="Helical" evidence="3">
    <location>
        <begin position="302"/>
        <end position="326"/>
    </location>
</feature>
<evidence type="ECO:0000259" key="4">
    <source>
        <dbReference type="PROSITE" id="PS50111"/>
    </source>
</evidence>
<dbReference type="GO" id="GO:0016020">
    <property type="term" value="C:membrane"/>
    <property type="evidence" value="ECO:0007669"/>
    <property type="project" value="InterPro"/>
</dbReference>
<evidence type="ECO:0000313" key="5">
    <source>
        <dbReference type="EMBL" id="ADO76334.1"/>
    </source>
</evidence>
<dbReference type="SUPFAM" id="SSF58104">
    <property type="entry name" value="Methyl-accepting chemotaxis protein (MCP) signaling domain"/>
    <property type="match status" value="1"/>
</dbReference>
<keyword evidence="6" id="KW-1185">Reference proteome</keyword>
<proteinExistence type="predicted"/>
<keyword evidence="3" id="KW-0472">Membrane</keyword>
<accession>E3DME1</accession>
<evidence type="ECO:0000256" key="2">
    <source>
        <dbReference type="PROSITE-ProRule" id="PRU00284"/>
    </source>
</evidence>
<sequence length="682" mass="76561">MWRSLKFRILISILILMFLYSTALFLVMDQINTEKIDLSLNRNLEIARINKISIENLFNKISESVILLSSQNVVYNQQRLELIKNNHSFVDSIYYFDKNSSYQIKGDYPFAQAKLSQIYSSLKSNPKGVVKWYGYQNERYLVGASLGNQGALFLTIGLSNINNNLDKYMPYQSGEILIANSQFEIISQNDEVSSQKLGTKLAEGLKNEVKKVLNSKSINLTGKINLNQNSEVDLISSASKLNESLKQIKSEQNIKVENEIQGNFEFNNNLYSYIFIPEVQTIVLAQVAKAEIYQSKKDSNKLFALILISATLIVLVIIYLALKYFFFDDLDQIIIKTKEVKAGNYNLFQVKRDNKTEMDKLYFNFNQMIIKLQDFTQNIKFNSKKVHKIINQAAQTAFNLSNFSEEVSESVEKIAAGNQNQLRSIENINNNILKMETGFEKLTSKSEIVAQNNQELIATVASGNQVVGIVNQDIGEIKRAINKVAVEISSFAEISTEISHILDLINNLAEETNLLALNASIEAARAGEAGRGFAVVAAKIRQLAEASKDSAAEVQTLVKEIDAKTDSTQTKMKTGLKTIAQGKEAVTKIKNNFEELNLKVDKSDNSLEMMLNKIAELKDNNQKLLLGIKKSKALVEKNYNFSEEVAALSEEETASVAEFKAEIEAMKSVSLSLQSILNSSKE</sequence>
<dbReference type="EMBL" id="CP002175">
    <property type="protein sequence ID" value="ADO76334.1"/>
    <property type="molecule type" value="Genomic_DNA"/>
</dbReference>
<dbReference type="InterPro" id="IPR004089">
    <property type="entry name" value="MCPsignal_dom"/>
</dbReference>
<gene>
    <name evidence="5" type="ordered locus">Hprae_0177</name>
</gene>
<organism evidence="5 6">
    <name type="scientific">Halanaerobium praevalens (strain ATCC 33744 / DSM 2228 / GSL)</name>
    <dbReference type="NCBI Taxonomy" id="572479"/>
    <lineage>
        <taxon>Bacteria</taxon>
        <taxon>Bacillati</taxon>
        <taxon>Bacillota</taxon>
        <taxon>Clostridia</taxon>
        <taxon>Halanaerobiales</taxon>
        <taxon>Halanaerobiaceae</taxon>
        <taxon>Halanaerobium</taxon>
    </lineage>
</organism>
<evidence type="ECO:0000256" key="1">
    <source>
        <dbReference type="ARBA" id="ARBA00023224"/>
    </source>
</evidence>
<dbReference type="eggNOG" id="COG0840">
    <property type="taxonomic scope" value="Bacteria"/>
</dbReference>
<reference evidence="6" key="1">
    <citation type="submission" date="2010-10" db="EMBL/GenBank/DDBJ databases">
        <title>The complete genome of Halanaerobium praevalens DSM 2228.</title>
        <authorList>
            <consortium name="US DOE Joint Genome Institute (JGI-PGF)"/>
            <person name="Lucas S."/>
            <person name="Copeland A."/>
            <person name="Lapidus A."/>
            <person name="Glavina del Rio T."/>
            <person name="Dalin E."/>
            <person name="Tice H."/>
            <person name="Bruce D."/>
            <person name="Goodwin L."/>
            <person name="Pitluck S."/>
            <person name="Kyrpides N."/>
            <person name="Mavromatis K."/>
            <person name="Ivanova N."/>
            <person name="Ovchinnikova G."/>
            <person name="Chertkov O."/>
            <person name="Detter J.C."/>
            <person name="Han C."/>
            <person name="Larimer F."/>
            <person name="Land M."/>
            <person name="Hauser L."/>
            <person name="Markowitz V."/>
            <person name="Cheng J.-F."/>
            <person name="Hugenholtz P."/>
            <person name="Woyke T."/>
            <person name="Wu D."/>
            <person name="Tindall B."/>
            <person name="Pomrenke H.G."/>
            <person name="Brambilla E."/>
            <person name="Klenk H.-P."/>
            <person name="Eisen J.A."/>
        </authorList>
    </citation>
    <scope>NUCLEOTIDE SEQUENCE [LARGE SCALE GENOMIC DNA]</scope>
    <source>
        <strain evidence="6">ATCC 33744 / DSM 2228 / GSL</strain>
    </source>
</reference>
<dbReference type="HOGENOM" id="CLU_403223_0_0_9"/>
<reference evidence="5 6" key="2">
    <citation type="journal article" date="2011" name="Stand. Genomic Sci.">
        <title>Complete genome sequence of the extremely halophilic Halanaerobium praevalens type strain (GSL).</title>
        <authorList>
            <person name="Ivanova N."/>
            <person name="Sikorski J."/>
            <person name="Chertkov O."/>
            <person name="Nolan M."/>
            <person name="Lucas S."/>
            <person name="Hammon N."/>
            <person name="Deshpande S."/>
            <person name="Cheng J.F."/>
            <person name="Tapia R."/>
            <person name="Han C."/>
            <person name="Goodwin L."/>
            <person name="Pitluck S."/>
            <person name="Huntemann M."/>
            <person name="Liolios K."/>
            <person name="Pagani I."/>
            <person name="Mavromatis K."/>
            <person name="Ovchinikova G."/>
            <person name="Pati A."/>
            <person name="Chen A."/>
            <person name="Palaniappan K."/>
            <person name="Land M."/>
            <person name="Hauser L."/>
            <person name="Brambilla E.M."/>
            <person name="Kannan K.P."/>
            <person name="Rohde M."/>
            <person name="Tindall B.J."/>
            <person name="Goker M."/>
            <person name="Detter J.C."/>
            <person name="Woyke T."/>
            <person name="Bristow J."/>
            <person name="Eisen J.A."/>
            <person name="Markowitz V."/>
            <person name="Hugenholtz P."/>
            <person name="Kyrpides N.C."/>
            <person name="Klenk H.P."/>
            <person name="Lapidus A."/>
        </authorList>
    </citation>
    <scope>NUCLEOTIDE SEQUENCE [LARGE SCALE GENOMIC DNA]</scope>
    <source>
        <strain evidence="6">ATCC 33744 / DSM 2228 / GSL</strain>
    </source>
</reference>
<dbReference type="PROSITE" id="PS50111">
    <property type="entry name" value="CHEMOTAXIS_TRANSDUC_2"/>
    <property type="match status" value="1"/>
</dbReference>
<dbReference type="OrthoDB" id="9760371at2"/>
<dbReference type="PATRIC" id="fig|572479.3.peg.178"/>
<evidence type="ECO:0000313" key="6">
    <source>
        <dbReference type="Proteomes" id="UP000006866"/>
    </source>
</evidence>
<dbReference type="AlphaFoldDB" id="E3DME1"/>
<keyword evidence="3" id="KW-0812">Transmembrane</keyword>
<keyword evidence="1 2" id="KW-0807">Transducer</keyword>
<evidence type="ECO:0000256" key="3">
    <source>
        <dbReference type="SAM" id="Phobius"/>
    </source>
</evidence>
<dbReference type="Gene3D" id="1.10.287.950">
    <property type="entry name" value="Methyl-accepting chemotaxis protein"/>
    <property type="match status" value="1"/>
</dbReference>
<dbReference type="RefSeq" id="WP_014552369.1">
    <property type="nucleotide sequence ID" value="NC_017455.1"/>
</dbReference>
<dbReference type="STRING" id="572479.Hprae_0177"/>
<feature type="domain" description="Methyl-accepting transducer" evidence="4">
    <location>
        <begin position="396"/>
        <end position="660"/>
    </location>
</feature>
<protein>
    <submittedName>
        <fullName evidence="5">Methyl-accepting chemotaxis sensory transducer</fullName>
    </submittedName>
</protein>
<dbReference type="PANTHER" id="PTHR32089:SF112">
    <property type="entry name" value="LYSOZYME-LIKE PROTEIN-RELATED"/>
    <property type="match status" value="1"/>
</dbReference>
<feature type="transmembrane region" description="Helical" evidence="3">
    <location>
        <begin position="7"/>
        <end position="28"/>
    </location>
</feature>
<dbReference type="Proteomes" id="UP000006866">
    <property type="component" value="Chromosome"/>
</dbReference>